<dbReference type="PANTHER" id="PTHR33608:SF12">
    <property type="entry name" value="DUF58 DOMAIN-CONTAINING PROTEIN"/>
    <property type="match status" value="1"/>
</dbReference>
<dbReference type="EMBL" id="CP136600">
    <property type="protein sequence ID" value="WOH38637.1"/>
    <property type="molecule type" value="Genomic_DNA"/>
</dbReference>
<sequence>MATTPEKVEEIDLNIYTNLDVLTRLQFKARGFSFSPKQPINSILAGKNVSKLRGRGLNFEEMRQYQLGDDIRTMDWKVTMRTGKPHVKVYTEERERNVFLLVDQRQSMFFGSKGKTKSVIAAEIAALAAWRTLEATDRVGGIVFNSENSLTILPKRSKHHVLQFLAEICKQNRALSSGVANTNISLSLENMFEQTLRIVGHDALVIFISDGMGWNDKCAELVKTISQHNDIICCHVTDPLEHQLASMKQMVVSDGAMQIEVSSDKAQLKQAFQQDVRQAIDNFRVTARKYRIPLLPFNTLLPTEKQLRKALGLVIG</sequence>
<reference evidence="2 3" key="1">
    <citation type="submission" date="2023-09" db="EMBL/GenBank/DDBJ databases">
        <authorList>
            <person name="Qi X."/>
        </authorList>
    </citation>
    <scope>NUCLEOTIDE SEQUENCE [LARGE SCALE GENOMIC DNA]</scope>
    <source>
        <strain evidence="2 3">S1-1</strain>
    </source>
</reference>
<dbReference type="InterPro" id="IPR036465">
    <property type="entry name" value="vWFA_dom_sf"/>
</dbReference>
<accession>A0ABZ0GRS0</accession>
<keyword evidence="3" id="KW-1185">Reference proteome</keyword>
<dbReference type="PANTHER" id="PTHR33608">
    <property type="entry name" value="BLL2464 PROTEIN"/>
    <property type="match status" value="1"/>
</dbReference>
<evidence type="ECO:0000313" key="3">
    <source>
        <dbReference type="Proteomes" id="UP001301442"/>
    </source>
</evidence>
<dbReference type="Gene3D" id="3.40.50.410">
    <property type="entry name" value="von Willebrand factor, type A domain"/>
    <property type="match status" value="1"/>
</dbReference>
<dbReference type="InterPro" id="IPR002881">
    <property type="entry name" value="DUF58"/>
</dbReference>
<dbReference type="Proteomes" id="UP001301442">
    <property type="component" value="Chromosome"/>
</dbReference>
<dbReference type="RefSeq" id="WP_348397406.1">
    <property type="nucleotide sequence ID" value="NZ_CP136600.1"/>
</dbReference>
<feature type="domain" description="DUF58" evidence="1">
    <location>
        <begin position="61"/>
        <end position="278"/>
    </location>
</feature>
<evidence type="ECO:0000313" key="2">
    <source>
        <dbReference type="EMBL" id="WOH38637.1"/>
    </source>
</evidence>
<name>A0ABZ0GRS0_9GAMM</name>
<dbReference type="SUPFAM" id="SSF53300">
    <property type="entry name" value="vWA-like"/>
    <property type="match status" value="1"/>
</dbReference>
<proteinExistence type="predicted"/>
<protein>
    <submittedName>
        <fullName evidence="2">DUF58 domain-containing protein</fullName>
    </submittedName>
</protein>
<evidence type="ECO:0000259" key="1">
    <source>
        <dbReference type="Pfam" id="PF01882"/>
    </source>
</evidence>
<organism evidence="2 3">
    <name type="scientific">Thalassotalea fonticola</name>
    <dbReference type="NCBI Taxonomy" id="3065649"/>
    <lineage>
        <taxon>Bacteria</taxon>
        <taxon>Pseudomonadati</taxon>
        <taxon>Pseudomonadota</taxon>
        <taxon>Gammaproteobacteria</taxon>
        <taxon>Alteromonadales</taxon>
        <taxon>Colwelliaceae</taxon>
        <taxon>Thalassotalea</taxon>
    </lineage>
</organism>
<dbReference type="Pfam" id="PF01882">
    <property type="entry name" value="DUF58"/>
    <property type="match status" value="1"/>
</dbReference>
<gene>
    <name evidence="2" type="ORF">RI844_05300</name>
</gene>